<evidence type="ECO:0000313" key="1">
    <source>
        <dbReference type="EMBL" id="CAA9355491.1"/>
    </source>
</evidence>
<proteinExistence type="predicted"/>
<dbReference type="EMBL" id="CADCTR010002474">
    <property type="protein sequence ID" value="CAA9355491.1"/>
    <property type="molecule type" value="Genomic_DNA"/>
</dbReference>
<reference evidence="1" key="1">
    <citation type="submission" date="2020-02" db="EMBL/GenBank/DDBJ databases">
        <authorList>
            <person name="Meier V. D."/>
        </authorList>
    </citation>
    <scope>NUCLEOTIDE SEQUENCE</scope>
    <source>
        <strain evidence="1">AVDCRST_MAG93</strain>
    </source>
</reference>
<sequence length="65" mass="7421">MRPIELTTEAQLQPRLGILHQGVERPSERLQDVEPEYDLVTAVGEKQLKLTMLRACDVLGRIVEH</sequence>
<organism evidence="1">
    <name type="scientific">uncultured Chloroflexia bacterium</name>
    <dbReference type="NCBI Taxonomy" id="1672391"/>
    <lineage>
        <taxon>Bacteria</taxon>
        <taxon>Bacillati</taxon>
        <taxon>Chloroflexota</taxon>
        <taxon>Chloroflexia</taxon>
        <taxon>environmental samples</taxon>
    </lineage>
</organism>
<protein>
    <submittedName>
        <fullName evidence="1">Uncharacterized protein</fullName>
    </submittedName>
</protein>
<accession>A0A6J4ME36</accession>
<dbReference type="AlphaFoldDB" id="A0A6J4ME36"/>
<name>A0A6J4ME36_9CHLR</name>
<gene>
    <name evidence="1" type="ORF">AVDCRST_MAG93-7330</name>
</gene>